<keyword evidence="3" id="KW-1185">Reference proteome</keyword>
<name>U6KN61_EIMTE</name>
<feature type="region of interest" description="Disordered" evidence="1">
    <location>
        <begin position="83"/>
        <end position="114"/>
    </location>
</feature>
<evidence type="ECO:0000313" key="3">
    <source>
        <dbReference type="Proteomes" id="UP000030747"/>
    </source>
</evidence>
<accession>U6KN61</accession>
<dbReference type="OMA" id="VERYLCC"/>
<dbReference type="RefSeq" id="XP_013230292.1">
    <property type="nucleotide sequence ID" value="XM_013374838.1"/>
</dbReference>
<proteinExistence type="predicted"/>
<dbReference type="EMBL" id="HG674448">
    <property type="protein sequence ID" value="CDJ39537.1"/>
    <property type="molecule type" value="Genomic_DNA"/>
</dbReference>
<gene>
    <name evidence="2" type="ORF">ETH_00017180</name>
</gene>
<evidence type="ECO:0000256" key="1">
    <source>
        <dbReference type="SAM" id="MobiDB-lite"/>
    </source>
</evidence>
<evidence type="ECO:0000313" key="2">
    <source>
        <dbReference type="EMBL" id="CDJ39537.1"/>
    </source>
</evidence>
<dbReference type="VEuPathDB" id="ToxoDB:ETH_00017180"/>
<dbReference type="Proteomes" id="UP000030747">
    <property type="component" value="Unassembled WGS sequence"/>
</dbReference>
<dbReference type="GeneID" id="25252581"/>
<protein>
    <submittedName>
        <fullName evidence="2">Uncharacterized protein</fullName>
    </submittedName>
</protein>
<sequence length="233" mass="26134">MTESFFLPSPYFKALENARSWVSAVDWKQQESEVLELLSRIRQKLTKLQMWQSHGEALGAPQGPPKRRCSSCRCSSPSECEEAAEAAEAEAEEAAAAEEGAPEEPDSQTPAALEDSQSHLHNMYSDPEASQCSRSWLCWHSYCFDDRTQTERDLLSKTHTGLEELGRAMDLEMAAVPLNCREDDDVQTTSDVLALGVGTVERYLCCLSLIAESHLETSAELRIRKLRKRILRP</sequence>
<organism evidence="2 3">
    <name type="scientific">Eimeria tenella</name>
    <name type="common">Coccidian parasite</name>
    <dbReference type="NCBI Taxonomy" id="5802"/>
    <lineage>
        <taxon>Eukaryota</taxon>
        <taxon>Sar</taxon>
        <taxon>Alveolata</taxon>
        <taxon>Apicomplexa</taxon>
        <taxon>Conoidasida</taxon>
        <taxon>Coccidia</taxon>
        <taxon>Eucoccidiorida</taxon>
        <taxon>Eimeriorina</taxon>
        <taxon>Eimeriidae</taxon>
        <taxon>Eimeria</taxon>
    </lineage>
</organism>
<dbReference type="OrthoDB" id="10557337at2759"/>
<reference evidence="2" key="2">
    <citation type="submission" date="2013-10" db="EMBL/GenBank/DDBJ databases">
        <authorList>
            <person name="Aslett M."/>
        </authorList>
    </citation>
    <scope>NUCLEOTIDE SEQUENCE [LARGE SCALE GENOMIC DNA]</scope>
    <source>
        <strain evidence="2">Houghton</strain>
    </source>
</reference>
<dbReference type="VEuPathDB" id="ToxoDB:ETH2_1037100"/>
<dbReference type="AlphaFoldDB" id="U6KN61"/>
<reference evidence="2" key="1">
    <citation type="submission" date="2013-10" db="EMBL/GenBank/DDBJ databases">
        <title>Genomic analysis of the causative agents of coccidiosis in chickens.</title>
        <authorList>
            <person name="Reid A.J."/>
            <person name="Blake D."/>
            <person name="Billington K."/>
            <person name="Browne H."/>
            <person name="Dunn M."/>
            <person name="Hung S."/>
            <person name="Kawahara F."/>
            <person name="Miranda-Saavedra D."/>
            <person name="Mourier T."/>
            <person name="Nagra H."/>
            <person name="Otto T.D."/>
            <person name="Rawlings N."/>
            <person name="Sanchez A."/>
            <person name="Sanders M."/>
            <person name="Subramaniam C."/>
            <person name="Tay Y."/>
            <person name="Dear P."/>
            <person name="Doerig C."/>
            <person name="Gruber A."/>
            <person name="Parkinson J."/>
            <person name="Shirley M."/>
            <person name="Wan K.L."/>
            <person name="Berriman M."/>
            <person name="Tomley F."/>
            <person name="Pain A."/>
        </authorList>
    </citation>
    <scope>NUCLEOTIDE SEQUENCE [LARGE SCALE GENOMIC DNA]</scope>
    <source>
        <strain evidence="2">Houghton</strain>
    </source>
</reference>
<feature type="compositionally biased region" description="Acidic residues" evidence="1">
    <location>
        <begin position="83"/>
        <end position="106"/>
    </location>
</feature>